<reference evidence="1 2" key="1">
    <citation type="submission" date="2014-03" db="EMBL/GenBank/DDBJ databases">
        <title>Complete genome sequence of a deeply braunched marine Bacteroidia bacterium Draconibacterium orientale type strain FH5T.</title>
        <authorList>
            <person name="Li X."/>
            <person name="Wang X."/>
            <person name="Xie Z."/>
            <person name="Du Z."/>
            <person name="Chen G."/>
        </authorList>
    </citation>
    <scope>NUCLEOTIDE SEQUENCE [LARGE SCALE GENOMIC DNA]</scope>
    <source>
        <strain evidence="1 2">FH5</strain>
    </source>
</reference>
<dbReference type="EMBL" id="CP007451">
    <property type="protein sequence ID" value="AHW61706.1"/>
    <property type="molecule type" value="Genomic_DNA"/>
</dbReference>
<sequence length="82" mass="9301">MGTGDNKLFPFFLISQLATALPKFPDYCVCNRIDKPHDAIVRQQRDSYWNANVLPLKGEVSASWRTEGYIVANTNKTCAYET</sequence>
<organism evidence="1 2">
    <name type="scientific">Draconibacterium orientale</name>
    <dbReference type="NCBI Taxonomy" id="1168034"/>
    <lineage>
        <taxon>Bacteria</taxon>
        <taxon>Pseudomonadati</taxon>
        <taxon>Bacteroidota</taxon>
        <taxon>Bacteroidia</taxon>
        <taxon>Marinilabiliales</taxon>
        <taxon>Prolixibacteraceae</taxon>
        <taxon>Draconibacterium</taxon>
    </lineage>
</organism>
<accession>A0ABN4D477</accession>
<gene>
    <name evidence="1" type="ORF">FH5T_06855</name>
</gene>
<name>A0ABN4D477_9BACT</name>
<keyword evidence="2" id="KW-1185">Reference proteome</keyword>
<protein>
    <submittedName>
        <fullName evidence="1">Uncharacterized protein</fullName>
    </submittedName>
</protein>
<evidence type="ECO:0000313" key="2">
    <source>
        <dbReference type="Proteomes" id="UP000023772"/>
    </source>
</evidence>
<proteinExistence type="predicted"/>
<dbReference type="Proteomes" id="UP000023772">
    <property type="component" value="Chromosome"/>
</dbReference>
<evidence type="ECO:0000313" key="1">
    <source>
        <dbReference type="EMBL" id="AHW61706.1"/>
    </source>
</evidence>